<accession>A0A6G1JA19</accession>
<name>A0A6G1JA19_9PLEO</name>
<keyword evidence="3" id="KW-1185">Reference proteome</keyword>
<dbReference type="AlphaFoldDB" id="A0A6G1JA19"/>
<evidence type="ECO:0000256" key="1">
    <source>
        <dbReference type="SAM" id="MobiDB-lite"/>
    </source>
</evidence>
<protein>
    <submittedName>
        <fullName evidence="2">Uncharacterized protein</fullName>
    </submittedName>
</protein>
<reference evidence="2" key="1">
    <citation type="journal article" date="2020" name="Stud. Mycol.">
        <title>101 Dothideomycetes genomes: a test case for predicting lifestyles and emergence of pathogens.</title>
        <authorList>
            <person name="Haridas S."/>
            <person name="Albert R."/>
            <person name="Binder M."/>
            <person name="Bloem J."/>
            <person name="Labutti K."/>
            <person name="Salamov A."/>
            <person name="Andreopoulos B."/>
            <person name="Baker S."/>
            <person name="Barry K."/>
            <person name="Bills G."/>
            <person name="Bluhm B."/>
            <person name="Cannon C."/>
            <person name="Castanera R."/>
            <person name="Culley D."/>
            <person name="Daum C."/>
            <person name="Ezra D."/>
            <person name="Gonzalez J."/>
            <person name="Henrissat B."/>
            <person name="Kuo A."/>
            <person name="Liang C."/>
            <person name="Lipzen A."/>
            <person name="Lutzoni F."/>
            <person name="Magnuson J."/>
            <person name="Mondo S."/>
            <person name="Nolan M."/>
            <person name="Ohm R."/>
            <person name="Pangilinan J."/>
            <person name="Park H.-J."/>
            <person name="Ramirez L."/>
            <person name="Alfaro M."/>
            <person name="Sun H."/>
            <person name="Tritt A."/>
            <person name="Yoshinaga Y."/>
            <person name="Zwiers L.-H."/>
            <person name="Turgeon B."/>
            <person name="Goodwin S."/>
            <person name="Spatafora J."/>
            <person name="Crous P."/>
            <person name="Grigoriev I."/>
        </authorList>
    </citation>
    <scope>NUCLEOTIDE SEQUENCE</scope>
    <source>
        <strain evidence="2">CBS 122367</strain>
    </source>
</reference>
<evidence type="ECO:0000313" key="2">
    <source>
        <dbReference type="EMBL" id="KAF2687080.1"/>
    </source>
</evidence>
<sequence>MGKGRNEGERQNRGEADSLEKAWEGATGTGVQVFECLAGLISTRLEWSSPCALALDGDTLQGTFPRNGQGRRLLGCTTTAASSQAAPGDCWSSCAVTSSVQFDIAEQRRQLAEVKRKHRRQRALDAACRSVSPISYAQARPVQARREHPIYDSPATQLMAFAPLAAVGLEQREEFSWTTGGSGTQWDAVGRREMHRASEIAAVANLCSQRELCLASAREGKPPDDLQACREPI</sequence>
<dbReference type="EMBL" id="MU005575">
    <property type="protein sequence ID" value="KAF2687080.1"/>
    <property type="molecule type" value="Genomic_DNA"/>
</dbReference>
<evidence type="ECO:0000313" key="3">
    <source>
        <dbReference type="Proteomes" id="UP000799291"/>
    </source>
</evidence>
<proteinExistence type="predicted"/>
<dbReference type="Proteomes" id="UP000799291">
    <property type="component" value="Unassembled WGS sequence"/>
</dbReference>
<feature type="region of interest" description="Disordered" evidence="1">
    <location>
        <begin position="1"/>
        <end position="20"/>
    </location>
</feature>
<organism evidence="2 3">
    <name type="scientific">Lentithecium fluviatile CBS 122367</name>
    <dbReference type="NCBI Taxonomy" id="1168545"/>
    <lineage>
        <taxon>Eukaryota</taxon>
        <taxon>Fungi</taxon>
        <taxon>Dikarya</taxon>
        <taxon>Ascomycota</taxon>
        <taxon>Pezizomycotina</taxon>
        <taxon>Dothideomycetes</taxon>
        <taxon>Pleosporomycetidae</taxon>
        <taxon>Pleosporales</taxon>
        <taxon>Massarineae</taxon>
        <taxon>Lentitheciaceae</taxon>
        <taxon>Lentithecium</taxon>
    </lineage>
</organism>
<gene>
    <name evidence="2" type="ORF">K458DRAFT_385903</name>
</gene>